<comment type="subunit">
    <text evidence="3">Monomer.</text>
</comment>
<comment type="similarity">
    <text evidence="1 3">Belongs to the DNA polymerase type-Y family.</text>
</comment>
<dbReference type="GO" id="GO:0003684">
    <property type="term" value="F:damaged DNA binding"/>
    <property type="evidence" value="ECO:0007669"/>
    <property type="project" value="InterPro"/>
</dbReference>
<dbReference type="Gene3D" id="1.10.150.20">
    <property type="entry name" value="5' to 3' exonuclease, C-terminal subdomain"/>
    <property type="match status" value="1"/>
</dbReference>
<dbReference type="GO" id="GO:0005829">
    <property type="term" value="C:cytosol"/>
    <property type="evidence" value="ECO:0007669"/>
    <property type="project" value="TreeGrafter"/>
</dbReference>
<keyword evidence="3" id="KW-0548">Nucleotidyltransferase</keyword>
<comment type="function">
    <text evidence="3">Poorly processive, error-prone DNA polymerase involved in untargeted mutagenesis. Copies undamaged DNA at stalled replication forks, which arise in vivo from mismatched or misaligned primer ends. These misaligned primers can be extended by PolIV. Exhibits no 3'-5' exonuclease (proofreading) activity. May be involved in translesional synthesis, in conjunction with the beta clamp from PolIII.</text>
</comment>
<protein>
    <recommendedName>
        <fullName evidence="3">DNA polymerase IV</fullName>
        <shortName evidence="3">Pol IV</shortName>
        <ecNumber evidence="3">2.7.7.7</ecNumber>
    </recommendedName>
</protein>
<evidence type="ECO:0000259" key="4">
    <source>
        <dbReference type="PROSITE" id="PS50173"/>
    </source>
</evidence>
<evidence type="ECO:0000256" key="2">
    <source>
        <dbReference type="ARBA" id="ARBA00022457"/>
    </source>
</evidence>
<dbReference type="InterPro" id="IPR050116">
    <property type="entry name" value="DNA_polymerase-Y"/>
</dbReference>
<dbReference type="EC" id="2.7.7.7" evidence="3"/>
<dbReference type="Proteomes" id="UP000235658">
    <property type="component" value="Unassembled WGS sequence"/>
</dbReference>
<comment type="cofactor">
    <cofactor evidence="3">
        <name>Mg(2+)</name>
        <dbReference type="ChEBI" id="CHEBI:18420"/>
    </cofactor>
    <text evidence="3">Binds 2 magnesium ions per subunit.</text>
</comment>
<keyword evidence="3" id="KW-0234">DNA repair</keyword>
<dbReference type="GeneID" id="84577568"/>
<feature type="binding site" evidence="3">
    <location>
        <position position="105"/>
    </location>
    <ligand>
        <name>Mg(2+)</name>
        <dbReference type="ChEBI" id="CHEBI:18420"/>
    </ligand>
</feature>
<dbReference type="InterPro" id="IPR036775">
    <property type="entry name" value="DNA_pol_Y-fam_lit_finger_sf"/>
</dbReference>
<dbReference type="AlphaFoldDB" id="A0A2N6UJX0"/>
<gene>
    <name evidence="3" type="primary">dinB</name>
    <name evidence="5" type="ORF">CJ192_00055</name>
</gene>
<dbReference type="Gene3D" id="3.30.1490.100">
    <property type="entry name" value="DNA polymerase, Y-family, little finger domain"/>
    <property type="match status" value="1"/>
</dbReference>
<dbReference type="RefSeq" id="WP_102197291.1">
    <property type="nucleotide sequence ID" value="NZ_JAHAHW010000004.1"/>
</dbReference>
<comment type="caution">
    <text evidence="5">The sequence shown here is derived from an EMBL/GenBank/DDBJ whole genome shotgun (WGS) entry which is preliminary data.</text>
</comment>
<keyword evidence="2 3" id="KW-0515">Mutator protein</keyword>
<dbReference type="GO" id="GO:0006261">
    <property type="term" value="P:DNA-templated DNA replication"/>
    <property type="evidence" value="ECO:0007669"/>
    <property type="project" value="UniProtKB-UniRule"/>
</dbReference>
<dbReference type="InterPro" id="IPR043502">
    <property type="entry name" value="DNA/RNA_pol_sf"/>
</dbReference>
<dbReference type="Gene3D" id="3.40.1170.60">
    <property type="match status" value="1"/>
</dbReference>
<dbReference type="NCBIfam" id="NF002677">
    <property type="entry name" value="PRK02406.1"/>
    <property type="match status" value="1"/>
</dbReference>
<keyword evidence="3" id="KW-0239">DNA-directed DNA polymerase</keyword>
<evidence type="ECO:0000313" key="5">
    <source>
        <dbReference type="EMBL" id="PMC82162.1"/>
    </source>
</evidence>
<keyword evidence="3" id="KW-0227">DNA damage</keyword>
<keyword evidence="3" id="KW-0963">Cytoplasm</keyword>
<keyword evidence="3" id="KW-0479">Metal-binding</keyword>
<dbReference type="InterPro" id="IPR001126">
    <property type="entry name" value="UmuC"/>
</dbReference>
<dbReference type="GO" id="GO:0003887">
    <property type="term" value="F:DNA-directed DNA polymerase activity"/>
    <property type="evidence" value="ECO:0007669"/>
    <property type="project" value="UniProtKB-UniRule"/>
</dbReference>
<dbReference type="GO" id="GO:0000287">
    <property type="term" value="F:magnesium ion binding"/>
    <property type="evidence" value="ECO:0007669"/>
    <property type="project" value="UniProtKB-UniRule"/>
</dbReference>
<dbReference type="CDD" id="cd03586">
    <property type="entry name" value="PolY_Pol_IV_kappa"/>
    <property type="match status" value="1"/>
</dbReference>
<dbReference type="PANTHER" id="PTHR11076">
    <property type="entry name" value="DNA REPAIR POLYMERASE UMUC / TRANSFERASE FAMILY MEMBER"/>
    <property type="match status" value="1"/>
</dbReference>
<dbReference type="SUPFAM" id="SSF56672">
    <property type="entry name" value="DNA/RNA polymerases"/>
    <property type="match status" value="1"/>
</dbReference>
<feature type="site" description="Substrate discrimination" evidence="3">
    <location>
        <position position="14"/>
    </location>
</feature>
<feature type="binding site" evidence="3">
    <location>
        <position position="9"/>
    </location>
    <ligand>
        <name>Mg(2+)</name>
        <dbReference type="ChEBI" id="CHEBI:18420"/>
    </ligand>
</feature>
<keyword evidence="3" id="KW-0460">Magnesium</keyword>
<dbReference type="EMBL" id="PNHP01000001">
    <property type="protein sequence ID" value="PMC82162.1"/>
    <property type="molecule type" value="Genomic_DNA"/>
</dbReference>
<sequence>MLRTILHSDMNSCYASIEAKLNPKLKNKAMAVCGDPRNRHGIILAKSQEAKIMGVKTGEAIWQAKIKCPNLILVPPHYEKYLEFSRKARKIYYSYTNRVEPFGLDECWLDVSESLKLFGSGGEIANQIRERMKKELGITVSVGVSFNKVFAKLGSDLKKPDATTLIKKENFKEIVWPLDISSIIGIGKATKRKLNGIGIYTLGDLAKTDSDAIRGILGINGLYLWQYANGLDDRPVKDYSYRELIKTIGNSSTLVEDLYTNEEVYNIFQILSLNVSKRLREANLSSMGVKIFVRDNNLFSYEFQSPINNPTQSSIILSEKAIDLFKKKYKWNFPIRALGLRAISLVDDKIPAQTDIFSDYKKIVKKENLDKAIYDIRKKYNKDVLTFASLKNNKKFPKDKTEIVTLPNGRIR</sequence>
<dbReference type="HAMAP" id="MF_01113">
    <property type="entry name" value="DNApol_IV"/>
    <property type="match status" value="1"/>
</dbReference>
<dbReference type="GO" id="GO:0042276">
    <property type="term" value="P:error-prone translesion synthesis"/>
    <property type="evidence" value="ECO:0007669"/>
    <property type="project" value="TreeGrafter"/>
</dbReference>
<reference evidence="5 6" key="1">
    <citation type="submission" date="2017-09" db="EMBL/GenBank/DDBJ databases">
        <title>Bacterial strain isolated from the female urinary microbiota.</title>
        <authorList>
            <person name="Thomas-White K."/>
            <person name="Kumar N."/>
            <person name="Forster S."/>
            <person name="Putonti C."/>
            <person name="Lawley T."/>
            <person name="Wolfe A.J."/>
        </authorList>
    </citation>
    <scope>NUCLEOTIDE SEQUENCE [LARGE SCALE GENOMIC DNA]</scope>
    <source>
        <strain evidence="5 6">UMB0204</strain>
    </source>
</reference>
<dbReference type="InterPro" id="IPR024728">
    <property type="entry name" value="PolY_HhH_motif"/>
</dbReference>
<keyword evidence="3" id="KW-0235">DNA replication</keyword>
<dbReference type="Pfam" id="PF11798">
    <property type="entry name" value="IMS_HHH"/>
    <property type="match status" value="1"/>
</dbReference>
<dbReference type="PANTHER" id="PTHR11076:SF35">
    <property type="entry name" value="DNA REPAIR PROTEIN HOMOLOG YOBH"/>
    <property type="match status" value="1"/>
</dbReference>
<comment type="subcellular location">
    <subcellularLocation>
        <location evidence="3">Cytoplasm</location>
    </subcellularLocation>
</comment>
<evidence type="ECO:0000313" key="6">
    <source>
        <dbReference type="Proteomes" id="UP000235658"/>
    </source>
</evidence>
<comment type="catalytic activity">
    <reaction evidence="3">
        <text>DNA(n) + a 2'-deoxyribonucleoside 5'-triphosphate = DNA(n+1) + diphosphate</text>
        <dbReference type="Rhea" id="RHEA:22508"/>
        <dbReference type="Rhea" id="RHEA-COMP:17339"/>
        <dbReference type="Rhea" id="RHEA-COMP:17340"/>
        <dbReference type="ChEBI" id="CHEBI:33019"/>
        <dbReference type="ChEBI" id="CHEBI:61560"/>
        <dbReference type="ChEBI" id="CHEBI:173112"/>
        <dbReference type="EC" id="2.7.7.7"/>
    </reaction>
</comment>
<dbReference type="InterPro" id="IPR043128">
    <property type="entry name" value="Rev_trsase/Diguanyl_cyclase"/>
</dbReference>
<evidence type="ECO:0000256" key="3">
    <source>
        <dbReference type="HAMAP-Rule" id="MF_01113"/>
    </source>
</evidence>
<dbReference type="PROSITE" id="PS50173">
    <property type="entry name" value="UMUC"/>
    <property type="match status" value="1"/>
</dbReference>
<name>A0A2N6UJX0_9FIRM</name>
<feature type="domain" description="UmuC" evidence="4">
    <location>
        <begin position="5"/>
        <end position="187"/>
    </location>
</feature>
<dbReference type="Pfam" id="PF11799">
    <property type="entry name" value="IMS_C"/>
    <property type="match status" value="1"/>
</dbReference>
<dbReference type="InterPro" id="IPR022880">
    <property type="entry name" value="DNApol_IV"/>
</dbReference>
<organism evidence="5 6">
    <name type="scientific">Anaerococcus hydrogenalis</name>
    <dbReference type="NCBI Taxonomy" id="33029"/>
    <lineage>
        <taxon>Bacteria</taxon>
        <taxon>Bacillati</taxon>
        <taxon>Bacillota</taxon>
        <taxon>Tissierellia</taxon>
        <taxon>Tissierellales</taxon>
        <taxon>Peptoniphilaceae</taxon>
        <taxon>Anaerococcus</taxon>
    </lineage>
</organism>
<dbReference type="Gene3D" id="3.30.70.270">
    <property type="match status" value="1"/>
</dbReference>
<dbReference type="GO" id="GO:0006281">
    <property type="term" value="P:DNA repair"/>
    <property type="evidence" value="ECO:0007669"/>
    <property type="project" value="UniProtKB-UniRule"/>
</dbReference>
<dbReference type="Pfam" id="PF00817">
    <property type="entry name" value="IMS"/>
    <property type="match status" value="1"/>
</dbReference>
<dbReference type="SUPFAM" id="SSF100879">
    <property type="entry name" value="Lesion bypass DNA polymerase (Y-family), little finger domain"/>
    <property type="match status" value="1"/>
</dbReference>
<feature type="active site" evidence="3">
    <location>
        <position position="106"/>
    </location>
</feature>
<keyword evidence="3" id="KW-0808">Transferase</keyword>
<keyword evidence="3" id="KW-0238">DNA-binding</keyword>
<proteinExistence type="inferred from homology"/>
<dbReference type="GO" id="GO:0009432">
    <property type="term" value="P:SOS response"/>
    <property type="evidence" value="ECO:0007669"/>
    <property type="project" value="TreeGrafter"/>
</dbReference>
<dbReference type="InterPro" id="IPR017961">
    <property type="entry name" value="DNA_pol_Y-fam_little_finger"/>
</dbReference>
<evidence type="ECO:0000256" key="1">
    <source>
        <dbReference type="ARBA" id="ARBA00010945"/>
    </source>
</evidence>
<accession>A0A2N6UJX0</accession>